<keyword evidence="6" id="KW-0809">Transit peptide</keyword>
<protein>
    <recommendedName>
        <fullName evidence="3 6">Peptide deformylase</fullName>
        <ecNumber evidence="3 6">3.5.1.88</ecNumber>
    </recommendedName>
</protein>
<keyword evidence="6" id="KW-0934">Plastid</keyword>
<dbReference type="InterPro" id="IPR036821">
    <property type="entry name" value="Peptide_deformylase_sf"/>
</dbReference>
<dbReference type="GO" id="GO:0046983">
    <property type="term" value="F:protein dimerization activity"/>
    <property type="evidence" value="ECO:0007669"/>
    <property type="project" value="InterPro"/>
</dbReference>
<comment type="catalytic activity">
    <reaction evidence="6">
        <text>N-terminal N-formyl-L-methionyl-[peptide] + H2O = N-terminal L-methionyl-[peptide] + formate</text>
        <dbReference type="Rhea" id="RHEA:24420"/>
        <dbReference type="Rhea" id="RHEA-COMP:10639"/>
        <dbReference type="Rhea" id="RHEA-COMP:10640"/>
        <dbReference type="ChEBI" id="CHEBI:15377"/>
        <dbReference type="ChEBI" id="CHEBI:15740"/>
        <dbReference type="ChEBI" id="CHEBI:49298"/>
        <dbReference type="ChEBI" id="CHEBI:64731"/>
        <dbReference type="EC" id="3.5.1.88"/>
    </reaction>
</comment>
<reference evidence="9" key="1">
    <citation type="submission" date="2022-05" db="EMBL/GenBank/DDBJ databases">
        <title>The Musa troglodytarum L. genome provides insights into the mechanism of non-climacteric behaviour and enrichment of carotenoids.</title>
        <authorList>
            <person name="Wang J."/>
        </authorList>
    </citation>
    <scope>NUCLEOTIDE SEQUENCE</scope>
    <source>
        <tissue evidence="9">Leaf</tissue>
    </source>
</reference>
<evidence type="ECO:0000313" key="10">
    <source>
        <dbReference type="Proteomes" id="UP001055439"/>
    </source>
</evidence>
<keyword evidence="6" id="KW-0479">Metal-binding</keyword>
<feature type="region of interest" description="Disordered" evidence="8">
    <location>
        <begin position="507"/>
        <end position="537"/>
    </location>
</feature>
<proteinExistence type="inferred from homology"/>
<dbReference type="GO" id="GO:0046872">
    <property type="term" value="F:metal ion binding"/>
    <property type="evidence" value="ECO:0007669"/>
    <property type="project" value="UniProtKB-KW"/>
</dbReference>
<keyword evidence="6" id="KW-0378">Hydrolase</keyword>
<dbReference type="PRINTS" id="PR01576">
    <property type="entry name" value="PDEFORMYLASE"/>
</dbReference>
<dbReference type="EMBL" id="CP097504">
    <property type="protein sequence ID" value="URD87236.1"/>
    <property type="molecule type" value="Genomic_DNA"/>
</dbReference>
<accession>A0A9E7F1A5</accession>
<keyword evidence="10" id="KW-1185">Reference proteome</keyword>
<dbReference type="InterPro" id="IPR036638">
    <property type="entry name" value="HLH_DNA-bd_sf"/>
</dbReference>
<feature type="compositionally biased region" description="Basic and acidic residues" evidence="8">
    <location>
        <begin position="518"/>
        <end position="530"/>
    </location>
</feature>
<comment type="subcellular location">
    <subcellularLocation>
        <location evidence="6">Plastid</location>
        <location evidence="6">Chloroplast</location>
    </subcellularLocation>
</comment>
<keyword evidence="6" id="KW-0648">Protein biosynthesis</keyword>
<dbReference type="Gene3D" id="3.90.45.10">
    <property type="entry name" value="Peptide deformylase"/>
    <property type="match status" value="2"/>
</dbReference>
<keyword evidence="5" id="KW-0804">Transcription</keyword>
<dbReference type="EMBL" id="CP097504">
    <property type="protein sequence ID" value="URD87235.1"/>
    <property type="molecule type" value="Genomic_DNA"/>
</dbReference>
<evidence type="ECO:0000256" key="1">
    <source>
        <dbReference type="ARBA" id="ARBA00005510"/>
    </source>
</evidence>
<feature type="coiled-coil region" evidence="7">
    <location>
        <begin position="203"/>
        <end position="230"/>
    </location>
</feature>
<dbReference type="OrthoDB" id="276063at2759"/>
<evidence type="ECO:0000256" key="6">
    <source>
        <dbReference type="RuleBase" id="RU362111"/>
    </source>
</evidence>
<dbReference type="EMBL" id="CP097504">
    <property type="protein sequence ID" value="URD87233.1"/>
    <property type="molecule type" value="Genomic_DNA"/>
</dbReference>
<comment type="function">
    <text evidence="6">Removes the formyl group from the N-terminal Met of newly synthesized proteins.</text>
</comment>
<comment type="similarity">
    <text evidence="2 6">Belongs to the polypeptide deformylase family.</text>
</comment>
<dbReference type="SUPFAM" id="SSF56420">
    <property type="entry name" value="Peptide deformylase"/>
    <property type="match status" value="1"/>
</dbReference>
<dbReference type="Gene3D" id="4.10.280.10">
    <property type="entry name" value="Helix-loop-helix DNA-binding domain"/>
    <property type="match status" value="1"/>
</dbReference>
<dbReference type="EC" id="3.5.1.88" evidence="3 6"/>
<keyword evidence="4" id="KW-0805">Transcription regulation</keyword>
<dbReference type="GO" id="GO:0009507">
    <property type="term" value="C:chloroplast"/>
    <property type="evidence" value="ECO:0007669"/>
    <property type="project" value="UniProtKB-SubCell"/>
</dbReference>
<evidence type="ECO:0000256" key="7">
    <source>
        <dbReference type="SAM" id="Coils"/>
    </source>
</evidence>
<evidence type="ECO:0000256" key="3">
    <source>
        <dbReference type="ARBA" id="ARBA00012175"/>
    </source>
</evidence>
<dbReference type="InterPro" id="IPR023635">
    <property type="entry name" value="Peptide_deformylase"/>
</dbReference>
<dbReference type="GO" id="GO:0042586">
    <property type="term" value="F:peptide deformylase activity"/>
    <property type="evidence" value="ECO:0007669"/>
    <property type="project" value="UniProtKB-EC"/>
</dbReference>
<evidence type="ECO:0000256" key="5">
    <source>
        <dbReference type="ARBA" id="ARBA00023163"/>
    </source>
</evidence>
<name>A0A9E7F1A5_9LILI</name>
<feature type="region of interest" description="Disordered" evidence="8">
    <location>
        <begin position="52"/>
        <end position="71"/>
    </location>
</feature>
<dbReference type="GO" id="GO:0006412">
    <property type="term" value="P:translation"/>
    <property type="evidence" value="ECO:0007669"/>
    <property type="project" value="UniProtKB-KW"/>
</dbReference>
<evidence type="ECO:0000256" key="4">
    <source>
        <dbReference type="ARBA" id="ARBA00023015"/>
    </source>
</evidence>
<comment type="similarity">
    <text evidence="1">Belongs to the bHLH protein family.</text>
</comment>
<organism evidence="9 10">
    <name type="scientific">Musa troglodytarum</name>
    <name type="common">fe'i banana</name>
    <dbReference type="NCBI Taxonomy" id="320322"/>
    <lineage>
        <taxon>Eukaryota</taxon>
        <taxon>Viridiplantae</taxon>
        <taxon>Streptophyta</taxon>
        <taxon>Embryophyta</taxon>
        <taxon>Tracheophyta</taxon>
        <taxon>Spermatophyta</taxon>
        <taxon>Magnoliopsida</taxon>
        <taxon>Liliopsida</taxon>
        <taxon>Zingiberales</taxon>
        <taxon>Musaceae</taxon>
        <taxon>Musa</taxon>
    </lineage>
</organism>
<dbReference type="AlphaFoldDB" id="A0A9E7F1A5"/>
<gene>
    <name evidence="9" type="ORF">MUK42_28751</name>
</gene>
<keyword evidence="6" id="KW-0150">Chloroplast</keyword>
<dbReference type="PANTHER" id="PTHR10458">
    <property type="entry name" value="PEPTIDE DEFORMYLASE"/>
    <property type="match status" value="1"/>
</dbReference>
<dbReference type="SUPFAM" id="SSF47459">
    <property type="entry name" value="HLH, helix-loop-helix DNA-binding domain"/>
    <property type="match status" value="1"/>
</dbReference>
<keyword evidence="7" id="KW-0175">Coiled coil</keyword>
<dbReference type="Pfam" id="PF01327">
    <property type="entry name" value="Pep_deformylase"/>
    <property type="match status" value="1"/>
</dbReference>
<evidence type="ECO:0000256" key="2">
    <source>
        <dbReference type="ARBA" id="ARBA00010759"/>
    </source>
</evidence>
<dbReference type="CDD" id="cd00487">
    <property type="entry name" value="Pep_deformylase"/>
    <property type="match status" value="1"/>
</dbReference>
<evidence type="ECO:0000313" key="9">
    <source>
        <dbReference type="EMBL" id="URD87233.1"/>
    </source>
</evidence>
<evidence type="ECO:0000256" key="8">
    <source>
        <dbReference type="SAM" id="MobiDB-lite"/>
    </source>
</evidence>
<dbReference type="PANTHER" id="PTHR10458:SF22">
    <property type="entry name" value="PEPTIDE DEFORMYLASE"/>
    <property type="match status" value="1"/>
</dbReference>
<dbReference type="Proteomes" id="UP001055439">
    <property type="component" value="Chromosome 2"/>
</dbReference>
<sequence length="537" mass="60339">METDQDVIGVHRLPLALLYGGEAHLPTDHNILRNPSLLAGCASLSSSSFRTASERKREMKGSGGADKLERKTVEKNRRIHMKNLCVKLTSLVPKSKVHPHTTTDSLIVLSPISKAYTGLGLAHETHNPHFKIWLYSQRGSFQLCLCWYFTRSNQHNWYSNLLRLSSPWQHCPCSPRTHEDLPLTPPFPSLVQQRATMTQQDLLEQATCYVNELKERVERLKQEKEKTSGVLIGFGQPLVTVRHLGSNLEVNLVCGLRKRSMLHQVIIVLVEEGADVTSASSNIVGDKIFHTFHCQEQRSVGEAKMAARLSASPLISYAALIPLLSRRAATVRYPFPFSGRSLLSFSSKTLTVARDATAMDVSARARRGFASQVDDFASPDDLCFEAPLKIVEYPDPILRARNKRISTFDDNLKKLAKEMFDVMYKTDGIGLSAPQVGVNVQLMRPASIKIDARNITGARFRVTLSGLPARIFQHEFDHLQGILFFDRMTEDVLESIRSELKALEQKYESRTGLPSPESIDKYDRTQRRNEIAGFAGR</sequence>